<keyword evidence="4" id="KW-1185">Reference proteome</keyword>
<evidence type="ECO:0000256" key="2">
    <source>
        <dbReference type="SAM" id="Phobius"/>
    </source>
</evidence>
<name>A0A317VGH1_9EURO</name>
<gene>
    <name evidence="3" type="ORF">BO94DRAFT_589828</name>
</gene>
<accession>A0A317VGH1</accession>
<keyword evidence="2" id="KW-1133">Transmembrane helix</keyword>
<feature type="compositionally biased region" description="Gly residues" evidence="1">
    <location>
        <begin position="147"/>
        <end position="161"/>
    </location>
</feature>
<dbReference type="AlphaFoldDB" id="A0A317VGH1"/>
<protein>
    <submittedName>
        <fullName evidence="3">Uncharacterized protein</fullName>
    </submittedName>
</protein>
<feature type="region of interest" description="Disordered" evidence="1">
    <location>
        <begin position="198"/>
        <end position="221"/>
    </location>
</feature>
<dbReference type="OrthoDB" id="3436553at2759"/>
<dbReference type="Proteomes" id="UP000246702">
    <property type="component" value="Unassembled WGS sequence"/>
</dbReference>
<sequence length="221" mass="23428">MSNSSTETEADTPHNIPPYTPMTSLGHELGVLFGFLSACFVVMAVYVYFWRAAERREDQAQKLRREMLLNRGIHHGRGGIHEKMLNQTLTTQHPPHQQQNTPLPGAEIGVVVTTGMGTAMEIGSPSLGPARMVNIHRKPVNNQGNSNGYGGGEGNGNGVRDGAGVEIDADADADADVGVEMDVLGFLGHGHGHGFGYGQGQNSQGYGGQGQGQGQGYGYGR</sequence>
<keyword evidence="2" id="KW-0472">Membrane</keyword>
<evidence type="ECO:0000313" key="3">
    <source>
        <dbReference type="EMBL" id="PWY72251.1"/>
    </source>
</evidence>
<feature type="transmembrane region" description="Helical" evidence="2">
    <location>
        <begin position="29"/>
        <end position="49"/>
    </location>
</feature>
<dbReference type="STRING" id="1450535.A0A317VGH1"/>
<keyword evidence="2" id="KW-0812">Transmembrane</keyword>
<evidence type="ECO:0000313" key="4">
    <source>
        <dbReference type="Proteomes" id="UP000246702"/>
    </source>
</evidence>
<organism evidence="3 4">
    <name type="scientific">Aspergillus sclerotioniger CBS 115572</name>
    <dbReference type="NCBI Taxonomy" id="1450535"/>
    <lineage>
        <taxon>Eukaryota</taxon>
        <taxon>Fungi</taxon>
        <taxon>Dikarya</taxon>
        <taxon>Ascomycota</taxon>
        <taxon>Pezizomycotina</taxon>
        <taxon>Eurotiomycetes</taxon>
        <taxon>Eurotiomycetidae</taxon>
        <taxon>Eurotiales</taxon>
        <taxon>Aspergillaceae</taxon>
        <taxon>Aspergillus</taxon>
        <taxon>Aspergillus subgen. Circumdati</taxon>
    </lineage>
</organism>
<feature type="region of interest" description="Disordered" evidence="1">
    <location>
        <begin position="141"/>
        <end position="162"/>
    </location>
</feature>
<dbReference type="RefSeq" id="XP_025463204.1">
    <property type="nucleotide sequence ID" value="XM_025615972.1"/>
</dbReference>
<reference evidence="3 4" key="1">
    <citation type="submission" date="2016-12" db="EMBL/GenBank/DDBJ databases">
        <title>The genomes of Aspergillus section Nigri reveals drivers in fungal speciation.</title>
        <authorList>
            <consortium name="DOE Joint Genome Institute"/>
            <person name="Vesth T.C."/>
            <person name="Nybo J."/>
            <person name="Theobald S."/>
            <person name="Brandl J."/>
            <person name="Frisvad J.C."/>
            <person name="Nielsen K.F."/>
            <person name="Lyhne E.K."/>
            <person name="Kogle M.E."/>
            <person name="Kuo A."/>
            <person name="Riley R."/>
            <person name="Clum A."/>
            <person name="Nolan M."/>
            <person name="Lipzen A."/>
            <person name="Salamov A."/>
            <person name="Henrissat B."/>
            <person name="Wiebenga A."/>
            <person name="De Vries R.P."/>
            <person name="Grigoriev I.V."/>
            <person name="Mortensen U.H."/>
            <person name="Andersen M.R."/>
            <person name="Baker S.E."/>
        </authorList>
    </citation>
    <scope>NUCLEOTIDE SEQUENCE [LARGE SCALE GENOMIC DNA]</scope>
    <source>
        <strain evidence="3 4">CBS 115572</strain>
    </source>
</reference>
<evidence type="ECO:0000256" key="1">
    <source>
        <dbReference type="SAM" id="MobiDB-lite"/>
    </source>
</evidence>
<dbReference type="GeneID" id="37118115"/>
<proteinExistence type="predicted"/>
<comment type="caution">
    <text evidence="3">The sequence shown here is derived from an EMBL/GenBank/DDBJ whole genome shotgun (WGS) entry which is preliminary data.</text>
</comment>
<dbReference type="EMBL" id="MSFK01000034">
    <property type="protein sequence ID" value="PWY72251.1"/>
    <property type="molecule type" value="Genomic_DNA"/>
</dbReference>